<dbReference type="SUPFAM" id="SSF50022">
    <property type="entry name" value="ISP domain"/>
    <property type="match status" value="1"/>
</dbReference>
<evidence type="ECO:0000259" key="6">
    <source>
        <dbReference type="PROSITE" id="PS51296"/>
    </source>
</evidence>
<keyword evidence="4" id="KW-0411">Iron-sulfur</keyword>
<keyword evidence="3" id="KW-0408">Iron</keyword>
<sequence length="111" mass="12102">MAFTKVCALADIWQGEMETFEVDGTDILLIHTLGGEVHAVQAICPHQEVDLVEGELEGNELTCCMHLWQFDVVSGKGINPDHAELAKYPVKIEGEDVLVDVAGIEAKFAHA</sequence>
<dbReference type="Gene3D" id="2.102.10.10">
    <property type="entry name" value="Rieske [2Fe-2S] iron-sulphur domain"/>
    <property type="match status" value="1"/>
</dbReference>
<evidence type="ECO:0000256" key="4">
    <source>
        <dbReference type="ARBA" id="ARBA00023014"/>
    </source>
</evidence>
<gene>
    <name evidence="7" type="ORF">METZ01_LOCUS236597</name>
</gene>
<keyword evidence="1" id="KW-0001">2Fe-2S</keyword>
<name>A0A382HAF9_9ZZZZ</name>
<dbReference type="PROSITE" id="PS51296">
    <property type="entry name" value="RIESKE"/>
    <property type="match status" value="1"/>
</dbReference>
<proteinExistence type="predicted"/>
<dbReference type="InterPro" id="IPR017941">
    <property type="entry name" value="Rieske_2Fe-2S"/>
</dbReference>
<evidence type="ECO:0000256" key="5">
    <source>
        <dbReference type="ARBA" id="ARBA00034078"/>
    </source>
</evidence>
<dbReference type="InterPro" id="IPR036922">
    <property type="entry name" value="Rieske_2Fe-2S_sf"/>
</dbReference>
<dbReference type="EMBL" id="UINC01059864">
    <property type="protein sequence ID" value="SVB83743.1"/>
    <property type="molecule type" value="Genomic_DNA"/>
</dbReference>
<dbReference type="PANTHER" id="PTHR21496">
    <property type="entry name" value="FERREDOXIN-RELATED"/>
    <property type="match status" value="1"/>
</dbReference>
<dbReference type="AlphaFoldDB" id="A0A382HAF9"/>
<organism evidence="7">
    <name type="scientific">marine metagenome</name>
    <dbReference type="NCBI Taxonomy" id="408172"/>
    <lineage>
        <taxon>unclassified sequences</taxon>
        <taxon>metagenomes</taxon>
        <taxon>ecological metagenomes</taxon>
    </lineage>
</organism>
<dbReference type="PANTHER" id="PTHR21496:SF0">
    <property type="entry name" value="RIESKE DOMAIN-CONTAINING PROTEIN"/>
    <property type="match status" value="1"/>
</dbReference>
<reference evidence="7" key="1">
    <citation type="submission" date="2018-05" db="EMBL/GenBank/DDBJ databases">
        <authorList>
            <person name="Lanie J.A."/>
            <person name="Ng W.-L."/>
            <person name="Kazmierczak K.M."/>
            <person name="Andrzejewski T.M."/>
            <person name="Davidsen T.M."/>
            <person name="Wayne K.J."/>
            <person name="Tettelin H."/>
            <person name="Glass J.I."/>
            <person name="Rusch D."/>
            <person name="Podicherti R."/>
            <person name="Tsui H.-C.T."/>
            <person name="Winkler M.E."/>
        </authorList>
    </citation>
    <scope>NUCLEOTIDE SEQUENCE</scope>
</reference>
<dbReference type="CDD" id="cd03474">
    <property type="entry name" value="Rieske_T4moC"/>
    <property type="match status" value="1"/>
</dbReference>
<comment type="cofactor">
    <cofactor evidence="5">
        <name>[2Fe-2S] cluster</name>
        <dbReference type="ChEBI" id="CHEBI:190135"/>
    </cofactor>
</comment>
<protein>
    <recommendedName>
        <fullName evidence="6">Rieske domain-containing protein</fullName>
    </recommendedName>
</protein>
<evidence type="ECO:0000256" key="2">
    <source>
        <dbReference type="ARBA" id="ARBA00022723"/>
    </source>
</evidence>
<evidence type="ECO:0000256" key="1">
    <source>
        <dbReference type="ARBA" id="ARBA00022714"/>
    </source>
</evidence>
<dbReference type="GO" id="GO:0046872">
    <property type="term" value="F:metal ion binding"/>
    <property type="evidence" value="ECO:0007669"/>
    <property type="project" value="UniProtKB-KW"/>
</dbReference>
<evidence type="ECO:0000256" key="3">
    <source>
        <dbReference type="ARBA" id="ARBA00023004"/>
    </source>
</evidence>
<dbReference type="GO" id="GO:0051537">
    <property type="term" value="F:2 iron, 2 sulfur cluster binding"/>
    <property type="evidence" value="ECO:0007669"/>
    <property type="project" value="UniProtKB-KW"/>
</dbReference>
<dbReference type="Pfam" id="PF00355">
    <property type="entry name" value="Rieske"/>
    <property type="match status" value="1"/>
</dbReference>
<feature type="domain" description="Rieske" evidence="6">
    <location>
        <begin position="4"/>
        <end position="99"/>
    </location>
</feature>
<keyword evidence="2" id="KW-0479">Metal-binding</keyword>
<evidence type="ECO:0000313" key="7">
    <source>
        <dbReference type="EMBL" id="SVB83743.1"/>
    </source>
</evidence>
<accession>A0A382HAF9</accession>